<evidence type="ECO:0000256" key="1">
    <source>
        <dbReference type="SAM" id="MobiDB-lite"/>
    </source>
</evidence>
<dbReference type="AlphaFoldDB" id="A0A420I7G6"/>
<feature type="region of interest" description="Disordered" evidence="1">
    <location>
        <begin position="152"/>
        <end position="176"/>
    </location>
</feature>
<gene>
    <name evidence="2" type="ORF">GcM3_119017</name>
</gene>
<dbReference type="Proteomes" id="UP000283383">
    <property type="component" value="Unassembled WGS sequence"/>
</dbReference>
<feature type="compositionally biased region" description="Polar residues" evidence="1">
    <location>
        <begin position="152"/>
        <end position="164"/>
    </location>
</feature>
<name>A0A420I7G6_9PEZI</name>
<sequence>MSHLRNISRIASLFNTEFDGKDFDPTISSDKMEGQVNTYILYRLEFYELTDTDFEGWTVELFNKADRNLRGALKSHLNDHGLYIAKASKNETVSDQFFNLLTNADYEWPESEAETYKKSRPHKFMSNKILADQIQQNACHSSDRLDVPTNTSSEILKSNPTSILNDDKGPARASTSRWDVNSAKMTTTFDKNDAKNDNRSDTFQQGATIVKALTDLGKLYSDSDNKFGGERYDVLDTKLKIFKELCQKAGIPQNMYHKAFFTMLKGPEQLVNAVDDVAARSQIIIKPSSTFESKASELRSAVGSYLRCNTDLTTTQYNNGPPYHFNLMTKIWVSTNIGLTDGTKVIDPMKKGTIITVNFVDKPVQKEITPVLIQMVIVAVNSRSVSCVEIPT</sequence>
<dbReference type="EMBL" id="MCBQ01011966">
    <property type="protein sequence ID" value="RKF65586.1"/>
    <property type="molecule type" value="Genomic_DNA"/>
</dbReference>
<feature type="non-terminal residue" evidence="2">
    <location>
        <position position="392"/>
    </location>
</feature>
<proteinExistence type="predicted"/>
<reference evidence="2 3" key="1">
    <citation type="journal article" date="2018" name="BMC Genomics">
        <title>Comparative genome analyses reveal sequence features reflecting distinct modes of host-adaptation between dicot and monocot powdery mildew.</title>
        <authorList>
            <person name="Wu Y."/>
            <person name="Ma X."/>
            <person name="Pan Z."/>
            <person name="Kale S.D."/>
            <person name="Song Y."/>
            <person name="King H."/>
            <person name="Zhang Q."/>
            <person name="Presley C."/>
            <person name="Deng X."/>
            <person name="Wei C.I."/>
            <person name="Xiao S."/>
        </authorList>
    </citation>
    <scope>NUCLEOTIDE SEQUENCE [LARGE SCALE GENOMIC DNA]</scope>
    <source>
        <strain evidence="2">UMSG3</strain>
    </source>
</reference>
<organism evidence="2 3">
    <name type="scientific">Golovinomyces cichoracearum</name>
    <dbReference type="NCBI Taxonomy" id="62708"/>
    <lineage>
        <taxon>Eukaryota</taxon>
        <taxon>Fungi</taxon>
        <taxon>Dikarya</taxon>
        <taxon>Ascomycota</taxon>
        <taxon>Pezizomycotina</taxon>
        <taxon>Leotiomycetes</taxon>
        <taxon>Erysiphales</taxon>
        <taxon>Erysiphaceae</taxon>
        <taxon>Golovinomyces</taxon>
    </lineage>
</organism>
<evidence type="ECO:0000313" key="2">
    <source>
        <dbReference type="EMBL" id="RKF65586.1"/>
    </source>
</evidence>
<protein>
    <submittedName>
        <fullName evidence="2">Integrase and RNaseH domain-containing protein</fullName>
    </submittedName>
</protein>
<accession>A0A420I7G6</accession>
<keyword evidence="3" id="KW-1185">Reference proteome</keyword>
<evidence type="ECO:0000313" key="3">
    <source>
        <dbReference type="Proteomes" id="UP000283383"/>
    </source>
</evidence>
<comment type="caution">
    <text evidence="2">The sequence shown here is derived from an EMBL/GenBank/DDBJ whole genome shotgun (WGS) entry which is preliminary data.</text>
</comment>